<protein>
    <recommendedName>
        <fullName evidence="6">Secreted protein</fullName>
    </recommendedName>
</protein>
<reference evidence="3 5" key="2">
    <citation type="submission" date="2018-09" db="EMBL/GenBank/DDBJ databases">
        <title>Yersinia kristensenii subsp. rochesterensis subsp. nov., Isolated from Human Feces.</title>
        <authorList>
            <person name="Cunningham S.A."/>
            <person name="Jeraldo P."/>
            <person name="Patel R."/>
        </authorList>
    </citation>
    <scope>NUCLEOTIDE SEQUENCE [LARGE SCALE GENOMIC DNA]</scope>
    <source>
        <strain evidence="3 5">ATCC BAA-2637</strain>
    </source>
</reference>
<dbReference type="GeneID" id="82553052"/>
<accession>A0A386HK61</accession>
<evidence type="ECO:0000313" key="4">
    <source>
        <dbReference type="Proteomes" id="UP000031883"/>
    </source>
</evidence>
<evidence type="ECO:0000313" key="2">
    <source>
        <dbReference type="EMBL" id="AJJ34387.1"/>
    </source>
</evidence>
<name>A0A386HK61_9GAMM</name>
<organism evidence="3 5">
    <name type="scientific">Yersinia rochesterensis</name>
    <dbReference type="NCBI Taxonomy" id="1604335"/>
    <lineage>
        <taxon>Bacteria</taxon>
        <taxon>Pseudomonadati</taxon>
        <taxon>Pseudomonadota</taxon>
        <taxon>Gammaproteobacteria</taxon>
        <taxon>Enterobacterales</taxon>
        <taxon>Yersiniaceae</taxon>
        <taxon>Yersinia</taxon>
    </lineage>
</organism>
<reference evidence="2 4" key="1">
    <citation type="journal article" date="2015" name="Genome Announc.">
        <title>Thirty-Two Complete Genome Assemblies of Nine Yersinia Species, Including Y. pestis, Y. pseudotuberculosis, and Y. enterocolitica.</title>
        <authorList>
            <person name="Johnson S.L."/>
            <person name="Daligault H.E."/>
            <person name="Davenport K.W."/>
            <person name="Jaissle J."/>
            <person name="Frey K.G."/>
            <person name="Ladner J.T."/>
            <person name="Broomall S.M."/>
            <person name="Bishop-Lilly K.A."/>
            <person name="Bruce D.C."/>
            <person name="Coyne S.R."/>
            <person name="Gibbons H.S."/>
            <person name="Lo C.C."/>
            <person name="Munk A.C."/>
            <person name="Rosenzweig C.N."/>
            <person name="Koroleva G.I."/>
            <person name="Palacios G.F."/>
            <person name="Redden C.L."/>
            <person name="Xu Y."/>
            <person name="Minogue T.D."/>
            <person name="Chain P.S."/>
        </authorList>
    </citation>
    <scope>NUCLEOTIDE SEQUENCE [LARGE SCALE GENOMIC DNA]</scope>
    <source>
        <strain evidence="2 4">Y231</strain>
    </source>
</reference>
<evidence type="ECO:0000313" key="5">
    <source>
        <dbReference type="Proteomes" id="UP000265864"/>
    </source>
</evidence>
<gene>
    <name evidence="2" type="ORF">CH54_2473</name>
    <name evidence="3" type="ORF">DXZ79_20215</name>
</gene>
<dbReference type="AlphaFoldDB" id="A0A386HK61"/>
<evidence type="ECO:0008006" key="6">
    <source>
        <dbReference type="Google" id="ProtNLM"/>
    </source>
</evidence>
<sequence length="97" mass="10067">MMKNIKHSSKSLLTGAAFALLLSSGQVMATDITSVLPTTPTVPGIDTIVPPTPPVVSCLSAGSMLDLKCVIDSMMKTLTQTMSHLPSTPTLPTTPTV</sequence>
<feature type="chain" id="PRO_5034402261" description="Secreted protein" evidence="1">
    <location>
        <begin position="30"/>
        <end position="97"/>
    </location>
</feature>
<dbReference type="EMBL" id="CP032482">
    <property type="protein sequence ID" value="AYD45794.1"/>
    <property type="molecule type" value="Genomic_DNA"/>
</dbReference>
<keyword evidence="1" id="KW-0732">Signal</keyword>
<feature type="signal peptide" evidence="1">
    <location>
        <begin position="1"/>
        <end position="29"/>
    </location>
</feature>
<evidence type="ECO:0000256" key="1">
    <source>
        <dbReference type="SAM" id="SignalP"/>
    </source>
</evidence>
<proteinExistence type="predicted"/>
<evidence type="ECO:0000313" key="3">
    <source>
        <dbReference type="EMBL" id="AYD45794.1"/>
    </source>
</evidence>
<dbReference type="RefSeq" id="WP_042562527.1">
    <property type="nucleotide sequence ID" value="NZ_CABHXK010000115.1"/>
</dbReference>
<keyword evidence="4" id="KW-1185">Reference proteome</keyword>
<dbReference type="Proteomes" id="UP000031883">
    <property type="component" value="Chromosome"/>
</dbReference>
<dbReference type="EMBL" id="CP009997">
    <property type="protein sequence ID" value="AJJ34387.1"/>
    <property type="molecule type" value="Genomic_DNA"/>
</dbReference>
<dbReference type="Proteomes" id="UP000265864">
    <property type="component" value="Chromosome"/>
</dbReference>